<evidence type="ECO:0000256" key="7">
    <source>
        <dbReference type="SAM" id="Phobius"/>
    </source>
</evidence>
<sequence length="462" mass="53477">MRIFGIAPELRNHRLMKVGFWGDQLYVSPCCADRIQIWSIHSFIPNSWSKLFDFPLIQLFYSFYAVSPNDPYIYALVVALFDCDVPRISVLRIYMDSGAYDVFNLDEVSGDEFGDKVFLENIVLGCGKQLYMYERSVVMGPIPFWKIMLLEDSMTFVIVNETIGASENEDRCSRFPIVLDGDKRRVFKLQDNHNIVVYDGEKNCWATYPPSSDTPTDLNLLRVRSISETYGLTVHRIGAVESPLTFYVSEGICIAKVFLNAYHAFYHIIFDVERKVYRVMPAGKYRLPMHIQLRFYGLAVRIVQLENFCNQTLFILPLAHRSGIQFAEKSGEENNLSWSYLDVSYLCTSVNFPMHSSTCSFATSRRLLPFSDKDIPKHESVEWNEKVKLFGIGITPRSKRMQFIVLCCAVFVFYVTYGFIQELLFKVDGMESYGWHLTLIQFLMYSITASLESFYCSVMNRR</sequence>
<keyword evidence="6 7" id="KW-0472">Membrane</keyword>
<evidence type="ECO:0000256" key="3">
    <source>
        <dbReference type="ARBA" id="ARBA00022448"/>
    </source>
</evidence>
<dbReference type="Pfam" id="PF08449">
    <property type="entry name" value="UAA"/>
    <property type="match status" value="1"/>
</dbReference>
<dbReference type="STRING" id="42156.A0A3P6V801"/>
<keyword evidence="3" id="KW-0813">Transport</keyword>
<keyword evidence="5 7" id="KW-1133">Transmembrane helix</keyword>
<evidence type="ECO:0000256" key="4">
    <source>
        <dbReference type="ARBA" id="ARBA00022692"/>
    </source>
</evidence>
<dbReference type="GO" id="GO:0012505">
    <property type="term" value="C:endomembrane system"/>
    <property type="evidence" value="ECO:0007669"/>
    <property type="project" value="UniProtKB-ARBA"/>
</dbReference>
<name>A0A3P6V801_LITSI</name>
<evidence type="ECO:0000313" key="8">
    <source>
        <dbReference type="EMBL" id="VDK86134.1"/>
    </source>
</evidence>
<feature type="transmembrane region" description="Helical" evidence="7">
    <location>
        <begin position="440"/>
        <end position="458"/>
    </location>
</feature>
<keyword evidence="9" id="KW-1185">Reference proteome</keyword>
<protein>
    <submittedName>
        <fullName evidence="8">Uncharacterized protein</fullName>
    </submittedName>
</protein>
<dbReference type="GO" id="GO:0055085">
    <property type="term" value="P:transmembrane transport"/>
    <property type="evidence" value="ECO:0007669"/>
    <property type="project" value="InterPro"/>
</dbReference>
<evidence type="ECO:0000256" key="2">
    <source>
        <dbReference type="ARBA" id="ARBA00010694"/>
    </source>
</evidence>
<evidence type="ECO:0000256" key="6">
    <source>
        <dbReference type="ARBA" id="ARBA00023136"/>
    </source>
</evidence>
<keyword evidence="4 7" id="KW-0812">Transmembrane</keyword>
<dbReference type="GO" id="GO:0016020">
    <property type="term" value="C:membrane"/>
    <property type="evidence" value="ECO:0007669"/>
    <property type="project" value="UniProtKB-SubCell"/>
</dbReference>
<accession>A0A3P6V801</accession>
<dbReference type="OrthoDB" id="5800475at2759"/>
<proteinExistence type="inferred from homology"/>
<dbReference type="Proteomes" id="UP000277928">
    <property type="component" value="Unassembled WGS sequence"/>
</dbReference>
<dbReference type="InterPro" id="IPR013657">
    <property type="entry name" value="SCL35B1-4/HUT1"/>
</dbReference>
<organism evidence="8 9">
    <name type="scientific">Litomosoides sigmodontis</name>
    <name type="common">Filarial nematode worm</name>
    <dbReference type="NCBI Taxonomy" id="42156"/>
    <lineage>
        <taxon>Eukaryota</taxon>
        <taxon>Metazoa</taxon>
        <taxon>Ecdysozoa</taxon>
        <taxon>Nematoda</taxon>
        <taxon>Chromadorea</taxon>
        <taxon>Rhabditida</taxon>
        <taxon>Spirurina</taxon>
        <taxon>Spiruromorpha</taxon>
        <taxon>Filarioidea</taxon>
        <taxon>Onchocercidae</taxon>
        <taxon>Litomosoides</taxon>
    </lineage>
</organism>
<comment type="subcellular location">
    <subcellularLocation>
        <location evidence="1">Membrane</location>
        <topology evidence="1">Multi-pass membrane protein</topology>
    </subcellularLocation>
</comment>
<evidence type="ECO:0000256" key="5">
    <source>
        <dbReference type="ARBA" id="ARBA00022989"/>
    </source>
</evidence>
<feature type="non-terminal residue" evidence="8">
    <location>
        <position position="462"/>
    </location>
</feature>
<dbReference type="AlphaFoldDB" id="A0A3P6V801"/>
<comment type="similarity">
    <text evidence="2">Belongs to the nucleotide-sugar transporter family. SLC35B subfamily.</text>
</comment>
<dbReference type="EMBL" id="UYRX01000776">
    <property type="protein sequence ID" value="VDK86134.1"/>
    <property type="molecule type" value="Genomic_DNA"/>
</dbReference>
<gene>
    <name evidence="8" type="ORF">NLS_LOCUS7466</name>
</gene>
<reference evidence="8 9" key="1">
    <citation type="submission" date="2018-08" db="EMBL/GenBank/DDBJ databases">
        <authorList>
            <person name="Laetsch R D."/>
            <person name="Stevens L."/>
            <person name="Kumar S."/>
            <person name="Blaxter L. M."/>
        </authorList>
    </citation>
    <scope>NUCLEOTIDE SEQUENCE [LARGE SCALE GENOMIC DNA]</scope>
</reference>
<feature type="transmembrane region" description="Helical" evidence="7">
    <location>
        <begin position="403"/>
        <end position="420"/>
    </location>
</feature>
<evidence type="ECO:0000256" key="1">
    <source>
        <dbReference type="ARBA" id="ARBA00004141"/>
    </source>
</evidence>
<evidence type="ECO:0000313" key="9">
    <source>
        <dbReference type="Proteomes" id="UP000277928"/>
    </source>
</evidence>